<dbReference type="AlphaFoldDB" id="A0AAV4RL32"/>
<name>A0AAV4RL32_CAEEX</name>
<sequence length="176" mass="20073">MVPVEIALSCLRDPSSACITVDITGERFTDKNYRTNRWIFRNQSKLPFPYRGKYSLDTARANIQQLYAQKDAGRGLYTEVLGDCPKYDELPTPSEQLNKPCEIHLAGDDYRCSKRVAFAFARYLESREGDQLLVLQPDAMDDGDAVNESVIIEMNRDATKPICFVKNNIHFTILLK</sequence>
<organism evidence="1 2">
    <name type="scientific">Caerostris extrusa</name>
    <name type="common">Bark spider</name>
    <name type="synonym">Caerostris bankana</name>
    <dbReference type="NCBI Taxonomy" id="172846"/>
    <lineage>
        <taxon>Eukaryota</taxon>
        <taxon>Metazoa</taxon>
        <taxon>Ecdysozoa</taxon>
        <taxon>Arthropoda</taxon>
        <taxon>Chelicerata</taxon>
        <taxon>Arachnida</taxon>
        <taxon>Araneae</taxon>
        <taxon>Araneomorphae</taxon>
        <taxon>Entelegynae</taxon>
        <taxon>Araneoidea</taxon>
        <taxon>Araneidae</taxon>
        <taxon>Caerostris</taxon>
    </lineage>
</organism>
<proteinExistence type="predicted"/>
<accession>A0AAV4RL32</accession>
<keyword evidence="2" id="KW-1185">Reference proteome</keyword>
<evidence type="ECO:0000313" key="2">
    <source>
        <dbReference type="Proteomes" id="UP001054945"/>
    </source>
</evidence>
<protein>
    <submittedName>
        <fullName evidence="1">Uncharacterized protein</fullName>
    </submittedName>
</protein>
<dbReference type="Proteomes" id="UP001054945">
    <property type="component" value="Unassembled WGS sequence"/>
</dbReference>
<comment type="caution">
    <text evidence="1">The sequence shown here is derived from an EMBL/GenBank/DDBJ whole genome shotgun (WGS) entry which is preliminary data.</text>
</comment>
<evidence type="ECO:0000313" key="1">
    <source>
        <dbReference type="EMBL" id="GIY20975.1"/>
    </source>
</evidence>
<reference evidence="1 2" key="1">
    <citation type="submission" date="2021-06" db="EMBL/GenBank/DDBJ databases">
        <title>Caerostris extrusa draft genome.</title>
        <authorList>
            <person name="Kono N."/>
            <person name="Arakawa K."/>
        </authorList>
    </citation>
    <scope>NUCLEOTIDE SEQUENCE [LARGE SCALE GENOMIC DNA]</scope>
</reference>
<dbReference type="EMBL" id="BPLR01007953">
    <property type="protein sequence ID" value="GIY20975.1"/>
    <property type="molecule type" value="Genomic_DNA"/>
</dbReference>
<gene>
    <name evidence="1" type="ORF">CEXT_119991</name>
</gene>